<dbReference type="Pfam" id="PF02533">
    <property type="entry name" value="PsbK"/>
    <property type="match status" value="1"/>
</dbReference>
<comment type="subcellular location">
    <subcellularLocation>
        <location evidence="1">Membrane</location>
        <topology evidence="1">Single-pass membrane protein</topology>
    </subcellularLocation>
    <subcellularLocation>
        <location evidence="9">Plastid</location>
        <location evidence="9">Chloroplast thylakoid membrane</location>
        <topology evidence="9">Single-pass membrane protein</topology>
    </subcellularLocation>
</comment>
<keyword evidence="11" id="KW-0150">Chloroplast</keyword>
<keyword evidence="2 9" id="KW-0674">Reaction center</keyword>
<dbReference type="PANTHER" id="PTHR35325">
    <property type="match status" value="1"/>
</dbReference>
<protein>
    <recommendedName>
        <fullName evidence="9">Photosystem II reaction center protein K</fullName>
        <shortName evidence="9">PSII-K</shortName>
    </recommendedName>
</protein>
<evidence type="ECO:0000256" key="1">
    <source>
        <dbReference type="ARBA" id="ARBA00004167"/>
    </source>
</evidence>
<dbReference type="PANTHER" id="PTHR35325:SF1">
    <property type="entry name" value="PHOTOSYSTEM II REACTION CENTER PROTEIN K"/>
    <property type="match status" value="1"/>
</dbReference>
<reference evidence="11" key="1">
    <citation type="journal article" date="2016" name="Genome Biol. Evol.">
        <title>Mitochondrion-to-Chloroplast DNA Transfers and Intragenomic Proliferation of Chloroplast Group II Introns in Gloeotilopsis Green Algae (Ulotrichales, Ulvophyceae).</title>
        <authorList>
            <person name="Turmel M."/>
            <person name="Otis C."/>
            <person name="Lemieux C."/>
        </authorList>
    </citation>
    <scope>NUCLEOTIDE SEQUENCE</scope>
</reference>
<comment type="function">
    <text evidence="9">One of the components of the core complex of photosystem II (PSII). PSII is a light-driven water:plastoquinone oxidoreductase that uses light energy to abstract electrons from H(2)O, generating O(2) and a proton gradient subsequently used for ATP formation. It consists of a core antenna complex that captures photons, and an electron transfer chain that converts photonic excitation into a charge separation.</text>
</comment>
<name>A0A1B2RZ45_9CHLO</name>
<organism evidence="11">
    <name type="scientific">Gloeotilopsis planctonica</name>
    <dbReference type="NCBI Taxonomy" id="34157"/>
    <lineage>
        <taxon>Eukaryota</taxon>
        <taxon>Viridiplantae</taxon>
        <taxon>Chlorophyta</taxon>
        <taxon>core chlorophytes</taxon>
        <taxon>Ulvophyceae</taxon>
        <taxon>OUU clade</taxon>
        <taxon>Ulotrichales</taxon>
        <taxon>Ulotrichaceae</taxon>
        <taxon>Gloeotilopsis</taxon>
    </lineage>
</organism>
<dbReference type="InterPro" id="IPR003687">
    <property type="entry name" value="PSII_PsbK"/>
</dbReference>
<evidence type="ECO:0000256" key="6">
    <source>
        <dbReference type="ARBA" id="ARBA00023078"/>
    </source>
</evidence>
<keyword evidence="11" id="KW-0934">Plastid</keyword>
<evidence type="ECO:0000256" key="8">
    <source>
        <dbReference type="ARBA" id="ARBA00023276"/>
    </source>
</evidence>
<keyword evidence="3 9" id="KW-0602">Photosynthesis</keyword>
<keyword evidence="5 9" id="KW-1133">Transmembrane helix</keyword>
<evidence type="ECO:0000256" key="10">
    <source>
        <dbReference type="SAM" id="Phobius"/>
    </source>
</evidence>
<dbReference type="InterPro" id="IPR037270">
    <property type="entry name" value="PSII_PsbK_sf"/>
</dbReference>
<evidence type="ECO:0000256" key="3">
    <source>
        <dbReference type="ARBA" id="ARBA00022531"/>
    </source>
</evidence>
<dbReference type="SUPFAM" id="SSF161037">
    <property type="entry name" value="Photosystem II reaction center protein K, PsbK"/>
    <property type="match status" value="1"/>
</dbReference>
<proteinExistence type="inferred from homology"/>
<keyword evidence="4 9" id="KW-0812">Transmembrane</keyword>
<evidence type="ECO:0000256" key="4">
    <source>
        <dbReference type="ARBA" id="ARBA00022692"/>
    </source>
</evidence>
<sequence>MTTLLLAKLPEAYAPFDPIVDVLPIIPVLFLLLAFVWQASVSFR</sequence>
<evidence type="ECO:0000256" key="7">
    <source>
        <dbReference type="ARBA" id="ARBA00023136"/>
    </source>
</evidence>
<comment type="similarity">
    <text evidence="9">Belongs to the PsbK family.</text>
</comment>
<keyword evidence="8 9" id="KW-0604">Photosystem II</keyword>
<dbReference type="GO" id="GO:0009539">
    <property type="term" value="C:photosystem II reaction center"/>
    <property type="evidence" value="ECO:0007669"/>
    <property type="project" value="InterPro"/>
</dbReference>
<keyword evidence="6 9" id="KW-0793">Thylakoid</keyword>
<dbReference type="GO" id="GO:0015979">
    <property type="term" value="P:photosynthesis"/>
    <property type="evidence" value="ECO:0007669"/>
    <property type="project" value="UniProtKB-UniRule"/>
</dbReference>
<dbReference type="GO" id="GO:0009535">
    <property type="term" value="C:chloroplast thylakoid membrane"/>
    <property type="evidence" value="ECO:0007669"/>
    <property type="project" value="UniProtKB-SubCell"/>
</dbReference>
<feature type="transmembrane region" description="Helical" evidence="10">
    <location>
        <begin position="22"/>
        <end position="43"/>
    </location>
</feature>
<evidence type="ECO:0000313" key="11">
    <source>
        <dbReference type="EMBL" id="AOC61603.1"/>
    </source>
</evidence>
<feature type="propeptide" id="PRO_5008798518" evidence="9">
    <location>
        <begin position="1"/>
        <end position="7"/>
    </location>
</feature>
<dbReference type="HAMAP" id="MF_00441">
    <property type="entry name" value="PSII_PsbK"/>
    <property type="match status" value="1"/>
</dbReference>
<accession>A0A1B2RZ45</accession>
<dbReference type="EMBL" id="KX306824">
    <property type="protein sequence ID" value="AOC61603.1"/>
    <property type="molecule type" value="Genomic_DNA"/>
</dbReference>
<evidence type="ECO:0000256" key="9">
    <source>
        <dbReference type="HAMAP-Rule" id="MF_00441"/>
    </source>
</evidence>
<evidence type="ECO:0000256" key="2">
    <source>
        <dbReference type="ARBA" id="ARBA00022469"/>
    </source>
</evidence>
<dbReference type="NCBIfam" id="NF002715">
    <property type="entry name" value="PRK02553.1"/>
    <property type="match status" value="1"/>
</dbReference>
<evidence type="ECO:0000256" key="5">
    <source>
        <dbReference type="ARBA" id="ARBA00022989"/>
    </source>
</evidence>
<gene>
    <name evidence="9 11" type="primary">psbK</name>
</gene>
<comment type="subunit">
    <text evidence="9">PSII is composed of 1 copy each of membrane proteins PsbA, PsbB, PsbC, PsbD, PsbE, PsbF, PsbH, PsbI, PsbJ, PsbK, PsbL, PsbM, PsbT, PsbX, PsbY, PsbZ, Psb30/Ycf12, at least 3 peripheral proteins of the oxygen-evolving complex and a large number of cofactors. It forms dimeric complexes.</text>
</comment>
<dbReference type="AlphaFoldDB" id="A0A1B2RZ45"/>
<geneLocation type="chloroplast" evidence="11"/>
<keyword evidence="7 9" id="KW-0472">Membrane</keyword>
<feature type="chain" id="PRO_5023567959" description="Photosystem II reaction center protein K" evidence="9">
    <location>
        <begin position="8"/>
        <end position="44"/>
    </location>
</feature>